<sequence length="654" mass="70615">MVVPDPLKSLQTVVTVCLAVLTAIADAHSAVSKTLLHSSGTPKSLPPKLIWDEDHRRNPLKIDAPLEATVALVRRTKVRLALDHLVLDSEVLAEKRDFCESVKFLEEPVPASCTGVLVAQDIIATAGHCARGERVDDFLYIFGFNTAERANGTLLNIPYTDVYEGKEEVASEYRNSDTEDNRKADWSLIRLWRPVAGRQPVVTRMEGRFASDHLYVIGHPQGLPAKTTKRTEETGLDATTMMLNNEPNAWFDARLDTYGGNSGSPVFNAETGVLEGIVVRGDSDWVKDTEADCVRQSQCPADIGVYGVDRGTIDCDGESVVRATEFAGVLDRELRRSHTPANVVSHQLGALGGDAQFPLPVPDYSRDQLPVNITFENLPTLSGTIISVAVDVTVEHEYSKCELSAWLRGPSGDRIALGQLCNAPFSVDGDTFFFSQHSPSSSSSSSDASARYTMEVKDTVTYDSGKVLSASLSFIVSPVSSVATQTTIQTLELKSPLHGLLQEYSPGIGPARVLLFSLPGEESAGEAESEPETTAPSSSPSSSPRKMVTDWKLDLVLRTPSAASGSAYPLGIELHSPGSGGGRRYRFRVSEVVQDGKVHVSLGGGGNERHRLFFYGVEPSGGDWSVSVFNYSDGPAGWVEEVSMSLMVGLVVPN</sequence>
<evidence type="ECO:0000256" key="4">
    <source>
        <dbReference type="ARBA" id="ARBA00022801"/>
    </source>
</evidence>
<evidence type="ECO:0000313" key="8">
    <source>
        <dbReference type="EMBL" id="CEM51594.1"/>
    </source>
</evidence>
<evidence type="ECO:0000256" key="5">
    <source>
        <dbReference type="ARBA" id="ARBA00022825"/>
    </source>
</evidence>
<accession>A0A0G4I3P4</accession>
<dbReference type="GO" id="GO:0008236">
    <property type="term" value="F:serine-type peptidase activity"/>
    <property type="evidence" value="ECO:0007669"/>
    <property type="project" value="UniProtKB-KW"/>
</dbReference>
<evidence type="ECO:0000256" key="1">
    <source>
        <dbReference type="ARBA" id="ARBA00008764"/>
    </source>
</evidence>
<dbReference type="VEuPathDB" id="CryptoDB:Cvel_10721"/>
<dbReference type="GO" id="GO:0006508">
    <property type="term" value="P:proteolysis"/>
    <property type="evidence" value="ECO:0007669"/>
    <property type="project" value="UniProtKB-KW"/>
</dbReference>
<evidence type="ECO:0000256" key="2">
    <source>
        <dbReference type="ARBA" id="ARBA00022670"/>
    </source>
</evidence>
<dbReference type="PRINTS" id="PR00839">
    <property type="entry name" value="V8PROTEASE"/>
</dbReference>
<keyword evidence="5 6" id="KW-0720">Serine protease</keyword>
<protein>
    <recommendedName>
        <fullName evidence="6">Serine protease</fullName>
        <ecNumber evidence="6">3.4.21.-</ecNumber>
    </recommendedName>
</protein>
<dbReference type="AlphaFoldDB" id="A0A0G4I3P4"/>
<keyword evidence="2 6" id="KW-0645">Protease</keyword>
<dbReference type="Pfam" id="PF13365">
    <property type="entry name" value="Trypsin_2"/>
    <property type="match status" value="1"/>
</dbReference>
<feature type="region of interest" description="Disordered" evidence="7">
    <location>
        <begin position="521"/>
        <end position="546"/>
    </location>
</feature>
<dbReference type="InterPro" id="IPR000126">
    <property type="entry name" value="V8_ser_AS"/>
</dbReference>
<dbReference type="PhylomeDB" id="A0A0G4I3P4"/>
<dbReference type="Gene3D" id="2.40.10.10">
    <property type="entry name" value="Trypsin-like serine proteases"/>
    <property type="match status" value="2"/>
</dbReference>
<proteinExistence type="inferred from homology"/>
<reference evidence="8" key="1">
    <citation type="submission" date="2014-11" db="EMBL/GenBank/DDBJ databases">
        <authorList>
            <person name="Otto D Thomas"/>
            <person name="Naeem Raeece"/>
        </authorList>
    </citation>
    <scope>NUCLEOTIDE SEQUENCE</scope>
</reference>
<evidence type="ECO:0000256" key="7">
    <source>
        <dbReference type="SAM" id="MobiDB-lite"/>
    </source>
</evidence>
<dbReference type="InterPro" id="IPR009003">
    <property type="entry name" value="Peptidase_S1_PA"/>
</dbReference>
<evidence type="ECO:0000256" key="6">
    <source>
        <dbReference type="RuleBase" id="RU004296"/>
    </source>
</evidence>
<dbReference type="InterPro" id="IPR043504">
    <property type="entry name" value="Peptidase_S1_PA_chymotrypsin"/>
</dbReference>
<gene>
    <name evidence="8" type="ORF">Cvel_10721</name>
</gene>
<organism evidence="8">
    <name type="scientific">Chromera velia CCMP2878</name>
    <dbReference type="NCBI Taxonomy" id="1169474"/>
    <lineage>
        <taxon>Eukaryota</taxon>
        <taxon>Sar</taxon>
        <taxon>Alveolata</taxon>
        <taxon>Colpodellida</taxon>
        <taxon>Chromeraceae</taxon>
        <taxon>Chromera</taxon>
    </lineage>
</organism>
<dbReference type="InterPro" id="IPR008256">
    <property type="entry name" value="Peptidase_S1B"/>
</dbReference>
<keyword evidence="3" id="KW-0732">Signal</keyword>
<dbReference type="PROSITE" id="PS00673">
    <property type="entry name" value="V8_SER"/>
    <property type="match status" value="1"/>
</dbReference>
<dbReference type="SUPFAM" id="SSF50494">
    <property type="entry name" value="Trypsin-like serine proteases"/>
    <property type="match status" value="1"/>
</dbReference>
<name>A0A0G4I3P4_9ALVE</name>
<dbReference type="EMBL" id="CDMZ01004988">
    <property type="protein sequence ID" value="CEM51594.1"/>
    <property type="molecule type" value="Genomic_DNA"/>
</dbReference>
<comment type="similarity">
    <text evidence="1 6">Belongs to the peptidase S1B family.</text>
</comment>
<keyword evidence="4 6" id="KW-0378">Hydrolase</keyword>
<dbReference type="EC" id="3.4.21.-" evidence="6"/>
<feature type="compositionally biased region" description="Low complexity" evidence="7">
    <location>
        <begin position="532"/>
        <end position="544"/>
    </location>
</feature>
<evidence type="ECO:0000256" key="3">
    <source>
        <dbReference type="ARBA" id="ARBA00022729"/>
    </source>
</evidence>